<reference evidence="1 2" key="1">
    <citation type="submission" date="2023-08" db="EMBL/GenBank/DDBJ databases">
        <title>Implementing the SeqCode for naming new Mesorhizobium species isolated from Vachellia karroo root nodules.</title>
        <authorList>
            <person name="Van Lill M."/>
        </authorList>
    </citation>
    <scope>NUCLEOTIDE SEQUENCE [LARGE SCALE GENOMIC DNA]</scope>
    <source>
        <strain evidence="1 2">MSK 1335</strain>
    </source>
</reference>
<sequence length="92" mass="10169">MATANFIEELQLAADRSAEMPSADLKALLRRAALLLRNVGGSDVNLEADVEDALAGVTAERRVSRPQLLQSIVRQWLIVNSYLPLYNMDEEA</sequence>
<name>A0ABU4ZN84_9HYPH</name>
<proteinExistence type="predicted"/>
<organism evidence="1 2">
    <name type="scientific">Mesorhizobium montanum</name>
    <dbReference type="NCBI Taxonomy" id="3072323"/>
    <lineage>
        <taxon>Bacteria</taxon>
        <taxon>Pseudomonadati</taxon>
        <taxon>Pseudomonadota</taxon>
        <taxon>Alphaproteobacteria</taxon>
        <taxon>Hyphomicrobiales</taxon>
        <taxon>Phyllobacteriaceae</taxon>
        <taxon>Mesorhizobium</taxon>
    </lineage>
</organism>
<evidence type="ECO:0008006" key="3">
    <source>
        <dbReference type="Google" id="ProtNLM"/>
    </source>
</evidence>
<evidence type="ECO:0000313" key="2">
    <source>
        <dbReference type="Proteomes" id="UP001276840"/>
    </source>
</evidence>
<dbReference type="Proteomes" id="UP001276840">
    <property type="component" value="Unassembled WGS sequence"/>
</dbReference>
<keyword evidence="2" id="KW-1185">Reference proteome</keyword>
<dbReference type="RefSeq" id="WP_320233738.1">
    <property type="nucleotide sequence ID" value="NZ_JAVIJF010000009.1"/>
</dbReference>
<protein>
    <recommendedName>
        <fullName evidence="3">CopG family transcriptional regulator</fullName>
    </recommendedName>
</protein>
<dbReference type="EMBL" id="JAVIJF010000009">
    <property type="protein sequence ID" value="MDX8525804.1"/>
    <property type="molecule type" value="Genomic_DNA"/>
</dbReference>
<gene>
    <name evidence="1" type="ORF">RFM68_14905</name>
</gene>
<accession>A0ABU4ZN84</accession>
<comment type="caution">
    <text evidence="1">The sequence shown here is derived from an EMBL/GenBank/DDBJ whole genome shotgun (WGS) entry which is preliminary data.</text>
</comment>
<evidence type="ECO:0000313" key="1">
    <source>
        <dbReference type="EMBL" id="MDX8525804.1"/>
    </source>
</evidence>